<dbReference type="GO" id="GO:1990334">
    <property type="term" value="C:Bfa1-Bub2 complex"/>
    <property type="evidence" value="ECO:0007669"/>
    <property type="project" value="InterPro"/>
</dbReference>
<sequence>MSNLRPSDIDDEDMSFEDMDTTQDAGRTVQAKRDSNSVLSDEREEIRGSSSPLGKGSHDPPVPSTISSPASTTFSGKDNHRYSTYTESEDGEFLGDFEELNNTDRVDDWLHFKGDMRAEAYKENDDEDELIELQEQLEQRLKFFSEDTREKDAAKIFADHIPTLKNAPNLQNISTRNKPAKATVKKEVRYQIPLSRSHANLRQSISSRTGLDSRIRNKKSMPIIPRFGDDPMMSEEREDLARETGQNRDRDDFWDGKVSLKPTYYFPENDENEDDFELPFHGDDAKLSLNNFKAVYMDAGSDDDPLNLAPTQYNIIQDDALLTPQLHKYSRKTTKNLDDFREKDHRRHRKMHSRGSVNYRLRTIKQEIDHNTPMKAGSMSYNPKLKKWEGNEEILERFKAIDSLDTHKALLITKKDSLRSSPSRKATSMNSNGSNNGKLVGKMMFDEENLRWYNIEGREIDPFGGIDVTIKAKPIPQATSASLKTVNFQRTQSQPSNPHLNLYAGRAPSTRFHSLGNGLNSNPIFNISGKQLEKFYHEENRWARKIGGWFSSDSREFGNDLSYMYEIRNMVMNSARN</sequence>
<feature type="region of interest" description="Disordered" evidence="1">
    <location>
        <begin position="417"/>
        <end position="440"/>
    </location>
</feature>
<dbReference type="GO" id="GO:0031578">
    <property type="term" value="P:mitotic spindle orientation checkpoint signaling"/>
    <property type="evidence" value="ECO:0007669"/>
    <property type="project" value="TreeGrafter"/>
</dbReference>
<feature type="compositionally biased region" description="Basic and acidic residues" evidence="1">
    <location>
        <begin position="31"/>
        <end position="47"/>
    </location>
</feature>
<dbReference type="STRING" id="45286.A0A0X8HTL8"/>
<keyword evidence="3" id="KW-1185">Reference proteome</keyword>
<name>A0A0X8HTL8_9SACH</name>
<proteinExistence type="predicted"/>
<evidence type="ECO:0000313" key="2">
    <source>
        <dbReference type="EMBL" id="AMD21596.1"/>
    </source>
</evidence>
<dbReference type="PANTHER" id="PTHR35140:SF1">
    <property type="entry name" value="MITOTIC CHECK POINT PROTEIN BFA1"/>
    <property type="match status" value="1"/>
</dbReference>
<dbReference type="RefSeq" id="XP_017988592.1">
    <property type="nucleotide sequence ID" value="XM_018133282.1"/>
</dbReference>
<dbReference type="AlphaFoldDB" id="A0A0X8HTL8"/>
<protein>
    <submittedName>
        <fullName evidence="2">HFL260Wp</fullName>
    </submittedName>
</protein>
<accession>A0A0X8HTL8</accession>
<dbReference type="GO" id="GO:0005096">
    <property type="term" value="F:GTPase activator activity"/>
    <property type="evidence" value="ECO:0007669"/>
    <property type="project" value="InterPro"/>
</dbReference>
<dbReference type="GO" id="GO:0044732">
    <property type="term" value="C:mitotic spindle pole body"/>
    <property type="evidence" value="ECO:0007669"/>
    <property type="project" value="TreeGrafter"/>
</dbReference>
<evidence type="ECO:0000256" key="1">
    <source>
        <dbReference type="SAM" id="MobiDB-lite"/>
    </source>
</evidence>
<feature type="region of interest" description="Disordered" evidence="1">
    <location>
        <begin position="1"/>
        <end position="83"/>
    </location>
</feature>
<organism evidence="2 3">
    <name type="scientific">Eremothecium sinecaudum</name>
    <dbReference type="NCBI Taxonomy" id="45286"/>
    <lineage>
        <taxon>Eukaryota</taxon>
        <taxon>Fungi</taxon>
        <taxon>Dikarya</taxon>
        <taxon>Ascomycota</taxon>
        <taxon>Saccharomycotina</taxon>
        <taxon>Saccharomycetes</taxon>
        <taxon>Saccharomycetales</taxon>
        <taxon>Saccharomycetaceae</taxon>
        <taxon>Eremothecium</taxon>
    </lineage>
</organism>
<dbReference type="OrthoDB" id="19159at2759"/>
<dbReference type="PANTHER" id="PTHR35140">
    <property type="entry name" value="MITOTIC CHECK POINT PROTEIN BFA1"/>
    <property type="match status" value="1"/>
</dbReference>
<dbReference type="Proteomes" id="UP000243052">
    <property type="component" value="Chromosome vi"/>
</dbReference>
<feature type="compositionally biased region" description="Acidic residues" evidence="1">
    <location>
        <begin position="9"/>
        <end position="21"/>
    </location>
</feature>
<feature type="compositionally biased region" description="Polar residues" evidence="1">
    <location>
        <begin position="419"/>
        <end position="437"/>
    </location>
</feature>
<reference evidence="2 3" key="1">
    <citation type="submission" date="2016-01" db="EMBL/GenBank/DDBJ databases">
        <title>Genome sequence of the yeast Holleya sinecauda.</title>
        <authorList>
            <person name="Dietrich F.S."/>
        </authorList>
    </citation>
    <scope>NUCLEOTIDE SEQUENCE [LARGE SCALE GENOMIC DNA]</scope>
    <source>
        <strain evidence="2 3">ATCC 58844</strain>
    </source>
</reference>
<dbReference type="GeneID" id="28724892"/>
<feature type="compositionally biased region" description="Polar residues" evidence="1">
    <location>
        <begin position="64"/>
        <end position="83"/>
    </location>
</feature>
<dbReference type="InterPro" id="IPR034586">
    <property type="entry name" value="Bfa1/Byr4"/>
</dbReference>
<gene>
    <name evidence="2" type="ORF">AW171_hschr63557</name>
</gene>
<dbReference type="EMBL" id="CP014246">
    <property type="protein sequence ID" value="AMD21596.1"/>
    <property type="molecule type" value="Genomic_DNA"/>
</dbReference>
<evidence type="ECO:0000313" key="3">
    <source>
        <dbReference type="Proteomes" id="UP000243052"/>
    </source>
</evidence>